<evidence type="ECO:0000256" key="3">
    <source>
        <dbReference type="ARBA" id="ARBA00023143"/>
    </source>
</evidence>
<dbReference type="AlphaFoldDB" id="V5WJD9"/>
<keyword evidence="3" id="KW-0975">Bacterial flagellum</keyword>
<dbReference type="STRING" id="1307761.L21SP2_1908"/>
<organism evidence="4 5">
    <name type="scientific">Salinispira pacifica</name>
    <dbReference type="NCBI Taxonomy" id="1307761"/>
    <lineage>
        <taxon>Bacteria</taxon>
        <taxon>Pseudomonadati</taxon>
        <taxon>Spirochaetota</taxon>
        <taxon>Spirochaetia</taxon>
        <taxon>Spirochaetales</taxon>
        <taxon>Spirochaetaceae</taxon>
        <taxon>Salinispira</taxon>
    </lineage>
</organism>
<name>V5WJD9_9SPIO</name>
<dbReference type="HOGENOM" id="CLU_821088_0_0_12"/>
<evidence type="ECO:0008006" key="6">
    <source>
        <dbReference type="Google" id="ProtNLM"/>
    </source>
</evidence>
<keyword evidence="2" id="KW-0574">Periplasm</keyword>
<dbReference type="GO" id="GO:0071973">
    <property type="term" value="P:bacterial-type flagellum-dependent cell motility"/>
    <property type="evidence" value="ECO:0007669"/>
    <property type="project" value="InterPro"/>
</dbReference>
<protein>
    <recommendedName>
        <fullName evidence="6">Flagellar protein</fullName>
    </recommendedName>
</protein>
<reference evidence="4 5" key="1">
    <citation type="journal article" date="2015" name="Stand. Genomic Sci.">
        <title>Complete genome sequence and description of Salinispira pacifica gen. nov., sp. nov., a novel spirochaete isolated form a hypersaline microbial mat.</title>
        <authorList>
            <person name="Ben Hania W."/>
            <person name="Joseph M."/>
            <person name="Schumann P."/>
            <person name="Bunk B."/>
            <person name="Fiebig A."/>
            <person name="Sproer C."/>
            <person name="Klenk H.P."/>
            <person name="Fardeau M.L."/>
            <person name="Spring S."/>
        </authorList>
    </citation>
    <scope>NUCLEOTIDE SEQUENCE [LARGE SCALE GENOMIC DNA]</scope>
    <source>
        <strain evidence="4 5">L21-RPul-D2</strain>
    </source>
</reference>
<dbReference type="GO" id="GO:0055040">
    <property type="term" value="C:periplasmic flagellum"/>
    <property type="evidence" value="ECO:0007669"/>
    <property type="project" value="UniProtKB-SubCell"/>
</dbReference>
<evidence type="ECO:0000256" key="1">
    <source>
        <dbReference type="ARBA" id="ARBA00004631"/>
    </source>
</evidence>
<dbReference type="KEGG" id="slr:L21SP2_1908"/>
<sequence>MKRFFILILVAIIAGTFVFAEEATLIDFNTLTADYPADNPAQNEATLIDFSTAAGSSFTEEEKAQMKTSLYVENWEVILNSSARSVENQSRSYTAAAPVRDDAVQYPGETTLGVRIHFPTEPFNAWGIVQPPFEIPAYSDVKTVNADGTLSVDPADQGRGEQFDGYGVLKNVAVVKSISVNVHGLNFPQGLSVILQDHENREREYFLGYLDFDGWRTMTWSNPAYIEEVRNRELRTYPLYPKLAPMVKLVGFRVYRDAAQEGGDFVTYIKDVSVVYDKAVLTLERDIDDEAIWGILQQREESRRNAEVERLGNLQVLRYLESQKMDNPAEREAEEEQQ</sequence>
<dbReference type="GO" id="GO:0030288">
    <property type="term" value="C:outer membrane-bounded periplasmic space"/>
    <property type="evidence" value="ECO:0007669"/>
    <property type="project" value="InterPro"/>
</dbReference>
<evidence type="ECO:0000313" key="5">
    <source>
        <dbReference type="Proteomes" id="UP000018680"/>
    </source>
</evidence>
<proteinExistence type="predicted"/>
<comment type="subcellular location">
    <subcellularLocation>
        <location evidence="1">Periplasmic flagellum</location>
    </subcellularLocation>
</comment>
<evidence type="ECO:0000256" key="2">
    <source>
        <dbReference type="ARBA" id="ARBA00022764"/>
    </source>
</evidence>
<dbReference type="PATRIC" id="fig|1307761.3.peg.1901"/>
<accession>V5WJD9</accession>
<dbReference type="Proteomes" id="UP000018680">
    <property type="component" value="Chromosome"/>
</dbReference>
<keyword evidence="5" id="KW-1185">Reference proteome</keyword>
<gene>
    <name evidence="4" type="ORF">L21SP2_1908</name>
</gene>
<dbReference type="RefSeq" id="WP_024268198.1">
    <property type="nucleotide sequence ID" value="NC_023035.1"/>
</dbReference>
<dbReference type="OrthoDB" id="350240at2"/>
<dbReference type="EMBL" id="CP006939">
    <property type="protein sequence ID" value="AHC15281.1"/>
    <property type="molecule type" value="Genomic_DNA"/>
</dbReference>
<evidence type="ECO:0000313" key="4">
    <source>
        <dbReference type="EMBL" id="AHC15281.1"/>
    </source>
</evidence>
<dbReference type="InterPro" id="IPR006714">
    <property type="entry name" value="FlaA"/>
</dbReference>
<dbReference type="Pfam" id="PF04620">
    <property type="entry name" value="FlaA"/>
    <property type="match status" value="1"/>
</dbReference>
<dbReference type="eggNOG" id="ENOG50329D7">
    <property type="taxonomic scope" value="Bacteria"/>
</dbReference>